<dbReference type="PANTHER" id="PTHR35091">
    <property type="entry name" value="FLAGELLAR PROTEIN FLIL"/>
    <property type="match status" value="1"/>
</dbReference>
<keyword evidence="11" id="KW-0282">Flagellum</keyword>
<keyword evidence="5 10" id="KW-0145">Chemotaxis</keyword>
<sequence length="179" mass="19996">MSEENSEDNLDDLAEGLEQKKFSGKKLVLFVILPLLLLLIGGGVAFMFLGGDDHQVAEGEHGAEQAELHDENPDEPTELLFLDLEPLLVNLSTAGGKPSYLKLTIALEVDKQSSLEDLKLKLPRVIDNFQVYLRELRVEDLNGSAGMFRLKEELLIRVNEAVYPTRVHDVLFKEILING</sequence>
<keyword evidence="12" id="KW-1185">Reference proteome</keyword>
<evidence type="ECO:0000256" key="7">
    <source>
        <dbReference type="ARBA" id="ARBA00022779"/>
    </source>
</evidence>
<keyword evidence="6 10" id="KW-0812">Transmembrane</keyword>
<evidence type="ECO:0000313" key="11">
    <source>
        <dbReference type="EMBL" id="TPD62841.1"/>
    </source>
</evidence>
<dbReference type="AlphaFoldDB" id="A0A501PSZ6"/>
<dbReference type="EMBL" id="VFIY01000004">
    <property type="protein sequence ID" value="TPD62841.1"/>
    <property type="molecule type" value="Genomic_DNA"/>
</dbReference>
<keyword evidence="8 10" id="KW-1133">Transmembrane helix</keyword>
<evidence type="ECO:0000256" key="10">
    <source>
        <dbReference type="RuleBase" id="RU364125"/>
    </source>
</evidence>
<dbReference type="RefSeq" id="WP_139938091.1">
    <property type="nucleotide sequence ID" value="NZ_JBHSYP010000022.1"/>
</dbReference>
<keyword evidence="4" id="KW-1003">Cell membrane</keyword>
<proteinExistence type="inferred from homology"/>
<evidence type="ECO:0000256" key="6">
    <source>
        <dbReference type="ARBA" id="ARBA00022692"/>
    </source>
</evidence>
<gene>
    <name evidence="11" type="ORF">FIV46_01810</name>
</gene>
<protein>
    <recommendedName>
        <fullName evidence="10">Flagellar protein FliL</fullName>
    </recommendedName>
</protein>
<keyword evidence="9 10" id="KW-0472">Membrane</keyword>
<dbReference type="GO" id="GO:0071978">
    <property type="term" value="P:bacterial-type flagellum-dependent swarming motility"/>
    <property type="evidence" value="ECO:0007669"/>
    <property type="project" value="TreeGrafter"/>
</dbReference>
<comment type="similarity">
    <text evidence="3 10">Belongs to the FliL family.</text>
</comment>
<comment type="caution">
    <text evidence="11">The sequence shown here is derived from an EMBL/GenBank/DDBJ whole genome shotgun (WGS) entry which is preliminary data.</text>
</comment>
<dbReference type="PANTHER" id="PTHR35091:SF2">
    <property type="entry name" value="FLAGELLAR PROTEIN FLIL"/>
    <property type="match status" value="1"/>
</dbReference>
<name>A0A501PSZ6_9PROT</name>
<dbReference type="GO" id="GO:0005886">
    <property type="term" value="C:plasma membrane"/>
    <property type="evidence" value="ECO:0007669"/>
    <property type="project" value="UniProtKB-SubCell"/>
</dbReference>
<dbReference type="GO" id="GO:0006935">
    <property type="term" value="P:chemotaxis"/>
    <property type="evidence" value="ECO:0007669"/>
    <property type="project" value="UniProtKB-KW"/>
</dbReference>
<keyword evidence="11" id="KW-0969">Cilium</keyword>
<comment type="subcellular location">
    <subcellularLocation>
        <location evidence="10">Cell inner membrane</location>
    </subcellularLocation>
    <subcellularLocation>
        <location evidence="2">Cell membrane</location>
        <topology evidence="2">Single-pass membrane protein</topology>
    </subcellularLocation>
</comment>
<reference evidence="12" key="1">
    <citation type="submission" date="2019-06" db="EMBL/GenBank/DDBJ databases">
        <title>The complete genome of Emcibacter congregatus ZYLT.</title>
        <authorList>
            <person name="Zhao Z."/>
        </authorList>
    </citation>
    <scope>NUCLEOTIDE SEQUENCE [LARGE SCALE GENOMIC DNA]</scope>
    <source>
        <strain evidence="12">MCCC 1A06723</strain>
    </source>
</reference>
<dbReference type="Proteomes" id="UP000319148">
    <property type="component" value="Unassembled WGS sequence"/>
</dbReference>
<evidence type="ECO:0000256" key="2">
    <source>
        <dbReference type="ARBA" id="ARBA00004162"/>
    </source>
</evidence>
<keyword evidence="7 10" id="KW-0283">Flagellar rotation</keyword>
<feature type="transmembrane region" description="Helical" evidence="10">
    <location>
        <begin position="27"/>
        <end position="49"/>
    </location>
</feature>
<comment type="function">
    <text evidence="1 10">Controls the rotational direction of flagella during chemotaxis.</text>
</comment>
<evidence type="ECO:0000256" key="1">
    <source>
        <dbReference type="ARBA" id="ARBA00002254"/>
    </source>
</evidence>
<evidence type="ECO:0000313" key="12">
    <source>
        <dbReference type="Proteomes" id="UP000319148"/>
    </source>
</evidence>
<organism evidence="11 12">
    <name type="scientific">Emcibacter nanhaiensis</name>
    <dbReference type="NCBI Taxonomy" id="1505037"/>
    <lineage>
        <taxon>Bacteria</taxon>
        <taxon>Pseudomonadati</taxon>
        <taxon>Pseudomonadota</taxon>
        <taxon>Alphaproteobacteria</taxon>
        <taxon>Emcibacterales</taxon>
        <taxon>Emcibacteraceae</taxon>
        <taxon>Emcibacter</taxon>
    </lineage>
</organism>
<dbReference type="GO" id="GO:0009425">
    <property type="term" value="C:bacterial-type flagellum basal body"/>
    <property type="evidence" value="ECO:0007669"/>
    <property type="project" value="InterPro"/>
</dbReference>
<dbReference type="InterPro" id="IPR005503">
    <property type="entry name" value="FliL"/>
</dbReference>
<evidence type="ECO:0000256" key="5">
    <source>
        <dbReference type="ARBA" id="ARBA00022500"/>
    </source>
</evidence>
<keyword evidence="11" id="KW-0966">Cell projection</keyword>
<evidence type="ECO:0000256" key="4">
    <source>
        <dbReference type="ARBA" id="ARBA00022475"/>
    </source>
</evidence>
<accession>A0A501PSZ6</accession>
<keyword evidence="10" id="KW-0997">Cell inner membrane</keyword>
<evidence type="ECO:0000256" key="8">
    <source>
        <dbReference type="ARBA" id="ARBA00022989"/>
    </source>
</evidence>
<evidence type="ECO:0000256" key="3">
    <source>
        <dbReference type="ARBA" id="ARBA00008281"/>
    </source>
</evidence>
<dbReference type="OrthoDB" id="7304620at2"/>
<dbReference type="Pfam" id="PF03748">
    <property type="entry name" value="FliL"/>
    <property type="match status" value="1"/>
</dbReference>
<evidence type="ECO:0000256" key="9">
    <source>
        <dbReference type="ARBA" id="ARBA00023136"/>
    </source>
</evidence>